<keyword evidence="3" id="KW-1185">Reference proteome</keyword>
<gene>
    <name evidence="2" type="ORF">ACFS27_24795</name>
</gene>
<accession>A0ABW5W0W4</accession>
<organism evidence="2 3">
    <name type="scientific">Promicromonospora vindobonensis</name>
    <dbReference type="NCBI Taxonomy" id="195748"/>
    <lineage>
        <taxon>Bacteria</taxon>
        <taxon>Bacillati</taxon>
        <taxon>Actinomycetota</taxon>
        <taxon>Actinomycetes</taxon>
        <taxon>Micrococcales</taxon>
        <taxon>Promicromonosporaceae</taxon>
        <taxon>Promicromonospora</taxon>
    </lineage>
</organism>
<feature type="domain" description="AbiEi antitoxin N-terminal" evidence="1">
    <location>
        <begin position="9"/>
        <end position="54"/>
    </location>
</feature>
<dbReference type="EMBL" id="JBHUOG010000002">
    <property type="protein sequence ID" value="MFD2796799.1"/>
    <property type="molecule type" value="Genomic_DNA"/>
</dbReference>
<comment type="caution">
    <text evidence="2">The sequence shown here is derived from an EMBL/GenBank/DDBJ whole genome shotgun (WGS) entry which is preliminary data.</text>
</comment>
<reference evidence="3" key="1">
    <citation type="journal article" date="2019" name="Int. J. Syst. Evol. Microbiol.">
        <title>The Global Catalogue of Microorganisms (GCM) 10K type strain sequencing project: providing services to taxonomists for standard genome sequencing and annotation.</title>
        <authorList>
            <consortium name="The Broad Institute Genomics Platform"/>
            <consortium name="The Broad Institute Genome Sequencing Center for Infectious Disease"/>
            <person name="Wu L."/>
            <person name="Ma J."/>
        </authorList>
    </citation>
    <scope>NUCLEOTIDE SEQUENCE [LARGE SCALE GENOMIC DNA]</scope>
    <source>
        <strain evidence="3">CCM 7044</strain>
    </source>
</reference>
<name>A0ABW5W0W4_9MICO</name>
<dbReference type="RefSeq" id="WP_377189006.1">
    <property type="nucleotide sequence ID" value="NZ_JBHUOG010000002.1"/>
</dbReference>
<dbReference type="Proteomes" id="UP001597479">
    <property type="component" value="Unassembled WGS sequence"/>
</dbReference>
<proteinExistence type="predicted"/>
<dbReference type="Pfam" id="PF13338">
    <property type="entry name" value="AbiEi_4"/>
    <property type="match status" value="1"/>
</dbReference>
<evidence type="ECO:0000313" key="3">
    <source>
        <dbReference type="Proteomes" id="UP001597479"/>
    </source>
</evidence>
<protein>
    <submittedName>
        <fullName evidence="2">Type IV toxin-antitoxin system AbiEi family antitoxin domain-containing protein</fullName>
    </submittedName>
</protein>
<evidence type="ECO:0000259" key="1">
    <source>
        <dbReference type="Pfam" id="PF13338"/>
    </source>
</evidence>
<sequence>MRPVRTLPQQLLSVAAAQEGLVSKAQCDVAGVDKDAVALLIRKGRWGRVARGVYDTDAEPTERRLRNDQHDHVRRRAAWVGMLAVPDGIATGACALALSGIGGLPADLVPEAARPGGMYAAVGDGIVLRRYRGFADRPYRGRRVAALVPALAQALPYLTRHHAVAVLSDALREGRLDAAGLQRVREHLRGRRGAAQVYCLLDLAEGRDGSTAETRARLSFIEHGVPPDGQQVTIVAGGVVLARVDFVWKLPDGRYVVVEIDGRAFHSGDAMLADDAARQNGLVATGRLIVLRFPAARALAGGAFSVGAEMADRLKVLSWRPGASIGRSIDLDQARRRRT</sequence>
<dbReference type="InterPro" id="IPR025159">
    <property type="entry name" value="AbiEi_N"/>
</dbReference>
<evidence type="ECO:0000313" key="2">
    <source>
        <dbReference type="EMBL" id="MFD2796799.1"/>
    </source>
</evidence>